<organism evidence="2 3">
    <name type="scientific">Miscanthus lutarioriparius</name>
    <dbReference type="NCBI Taxonomy" id="422564"/>
    <lineage>
        <taxon>Eukaryota</taxon>
        <taxon>Viridiplantae</taxon>
        <taxon>Streptophyta</taxon>
        <taxon>Embryophyta</taxon>
        <taxon>Tracheophyta</taxon>
        <taxon>Spermatophyta</taxon>
        <taxon>Magnoliopsida</taxon>
        <taxon>Liliopsida</taxon>
        <taxon>Poales</taxon>
        <taxon>Poaceae</taxon>
        <taxon>PACMAD clade</taxon>
        <taxon>Panicoideae</taxon>
        <taxon>Andropogonodae</taxon>
        <taxon>Andropogoneae</taxon>
        <taxon>Saccharinae</taxon>
        <taxon>Miscanthus</taxon>
    </lineage>
</organism>
<protein>
    <submittedName>
        <fullName evidence="2">Uncharacterized protein</fullName>
    </submittedName>
</protein>
<evidence type="ECO:0000313" key="2">
    <source>
        <dbReference type="EMBL" id="CAD6340120.1"/>
    </source>
</evidence>
<feature type="compositionally biased region" description="Basic residues" evidence="1">
    <location>
        <begin position="102"/>
        <end position="121"/>
    </location>
</feature>
<comment type="caution">
    <text evidence="2">The sequence shown here is derived from an EMBL/GenBank/DDBJ whole genome shotgun (WGS) entry which is preliminary data.</text>
</comment>
<sequence length="190" mass="20048">MATMHGVPAWPPSPGDAPALREVEPQSRPPWASSSQSRPRPPGKAPSAVEAKMPWKSSSSLPSEDWGSGIGDGGLEEHHPKATSEGGGSNAGATCGGGGGAARRHAPQGRWRSLPRPRQYRPHCEEETPEVTANKDCASFLTCTVRNGLDFWSQDGECFKDRAAHALGTSRQTNMGHCTARACPKSPSVG</sequence>
<dbReference type="AlphaFoldDB" id="A0A811SHH8"/>
<gene>
    <name evidence="2" type="ORF">NCGR_LOCUS64218</name>
</gene>
<name>A0A811SHH8_9POAL</name>
<proteinExistence type="predicted"/>
<accession>A0A811SHH8</accession>
<feature type="region of interest" description="Disordered" evidence="1">
    <location>
        <begin position="1"/>
        <end position="131"/>
    </location>
</feature>
<evidence type="ECO:0000256" key="1">
    <source>
        <dbReference type="SAM" id="MobiDB-lite"/>
    </source>
</evidence>
<feature type="compositionally biased region" description="Gly residues" evidence="1">
    <location>
        <begin position="85"/>
        <end position="101"/>
    </location>
</feature>
<dbReference type="EMBL" id="CAJGYO010000019">
    <property type="protein sequence ID" value="CAD6340120.1"/>
    <property type="molecule type" value="Genomic_DNA"/>
</dbReference>
<keyword evidence="3" id="KW-1185">Reference proteome</keyword>
<dbReference type="Proteomes" id="UP000604825">
    <property type="component" value="Unassembled WGS sequence"/>
</dbReference>
<evidence type="ECO:0000313" key="3">
    <source>
        <dbReference type="Proteomes" id="UP000604825"/>
    </source>
</evidence>
<reference evidence="2" key="1">
    <citation type="submission" date="2020-10" db="EMBL/GenBank/DDBJ databases">
        <authorList>
            <person name="Han B."/>
            <person name="Lu T."/>
            <person name="Zhao Q."/>
            <person name="Huang X."/>
            <person name="Zhao Y."/>
        </authorList>
    </citation>
    <scope>NUCLEOTIDE SEQUENCE</scope>
</reference>